<evidence type="ECO:0000256" key="6">
    <source>
        <dbReference type="ARBA" id="ARBA00022605"/>
    </source>
</evidence>
<evidence type="ECO:0000256" key="1">
    <source>
        <dbReference type="ARBA" id="ARBA00005130"/>
    </source>
</evidence>
<dbReference type="SUPFAM" id="SSF55031">
    <property type="entry name" value="Bacterial exopeptidase dimerisation domain"/>
    <property type="match status" value="1"/>
</dbReference>
<evidence type="ECO:0000256" key="12">
    <source>
        <dbReference type="ARBA" id="ARBA00023285"/>
    </source>
</evidence>
<name>A0ABV6BKG7_9GAMM</name>
<keyword evidence="12 15" id="KW-0170">Cobalt</keyword>
<feature type="binding site" evidence="15">
    <location>
        <position position="351"/>
    </location>
    <ligand>
        <name>Zn(2+)</name>
        <dbReference type="ChEBI" id="CHEBI:29105"/>
        <label>2</label>
    </ligand>
</feature>
<dbReference type="GO" id="GO:0009014">
    <property type="term" value="F:succinyl-diaminopimelate desuccinylase activity"/>
    <property type="evidence" value="ECO:0007669"/>
    <property type="project" value="UniProtKB-EC"/>
</dbReference>
<dbReference type="InterPro" id="IPR036264">
    <property type="entry name" value="Bact_exopeptidase_dim_dom"/>
</dbReference>
<comment type="caution">
    <text evidence="17">The sequence shown here is derived from an EMBL/GenBank/DDBJ whole genome shotgun (WGS) entry which is preliminary data.</text>
</comment>
<dbReference type="InterPro" id="IPR005941">
    <property type="entry name" value="DapE_proteobac"/>
</dbReference>
<evidence type="ECO:0000256" key="13">
    <source>
        <dbReference type="ARBA" id="ARBA00031891"/>
    </source>
</evidence>
<keyword evidence="6 15" id="KW-0028">Amino-acid biosynthesis</keyword>
<dbReference type="InterPro" id="IPR050072">
    <property type="entry name" value="Peptidase_M20A"/>
</dbReference>
<evidence type="ECO:0000256" key="3">
    <source>
        <dbReference type="ARBA" id="ARBA00011738"/>
    </source>
</evidence>
<comment type="cofactor">
    <cofactor evidence="15">
        <name>Zn(2+)</name>
        <dbReference type="ChEBI" id="CHEBI:29105"/>
    </cofactor>
    <cofactor evidence="15">
        <name>Co(2+)</name>
        <dbReference type="ChEBI" id="CHEBI:48828"/>
    </cofactor>
    <text evidence="15">Binds 2 Zn(2+) or Co(2+) ions per subunit.</text>
</comment>
<keyword evidence="11 15" id="KW-0457">Lysine biosynthesis</keyword>
<feature type="binding site" evidence="15">
    <location>
        <position position="165"/>
    </location>
    <ligand>
        <name>Zn(2+)</name>
        <dbReference type="ChEBI" id="CHEBI:29105"/>
        <label>1</label>
    </ligand>
</feature>
<evidence type="ECO:0000256" key="10">
    <source>
        <dbReference type="ARBA" id="ARBA00022915"/>
    </source>
</evidence>
<keyword evidence="9 15" id="KW-0862">Zinc</keyword>
<dbReference type="PANTHER" id="PTHR43808">
    <property type="entry name" value="ACETYLORNITHINE DEACETYLASE"/>
    <property type="match status" value="1"/>
</dbReference>
<dbReference type="HAMAP" id="MF_01690">
    <property type="entry name" value="DapE"/>
    <property type="match status" value="1"/>
</dbReference>
<dbReference type="InterPro" id="IPR001261">
    <property type="entry name" value="ArgE/DapE_CS"/>
</dbReference>
<feature type="binding site" evidence="15">
    <location>
        <position position="102"/>
    </location>
    <ligand>
        <name>Zn(2+)</name>
        <dbReference type="ChEBI" id="CHEBI:29105"/>
        <label>2</label>
    </ligand>
</feature>
<feature type="binding site" evidence="15">
    <location>
        <position position="137"/>
    </location>
    <ligand>
        <name>Zn(2+)</name>
        <dbReference type="ChEBI" id="CHEBI:29105"/>
        <label>2</label>
    </ligand>
</feature>
<accession>A0ABV6BKG7</accession>
<gene>
    <name evidence="15 17" type="primary">dapE</name>
    <name evidence="17" type="ORF">ACFFJP_16940</name>
</gene>
<comment type="function">
    <text evidence="15">Catalyzes the hydrolysis of N-succinyl-L,L-diaminopimelic acid (SDAP), forming succinate and LL-2,6-diaminopimelate (DAP), an intermediate involved in the bacterial biosynthesis of lysine and meso-diaminopimelic acid, an essential component of bacterial cell walls.</text>
</comment>
<organism evidence="17 18">
    <name type="scientific">Rheinheimera tilapiae</name>
    <dbReference type="NCBI Taxonomy" id="875043"/>
    <lineage>
        <taxon>Bacteria</taxon>
        <taxon>Pseudomonadati</taxon>
        <taxon>Pseudomonadota</taxon>
        <taxon>Gammaproteobacteria</taxon>
        <taxon>Chromatiales</taxon>
        <taxon>Chromatiaceae</taxon>
        <taxon>Rheinheimera</taxon>
    </lineage>
</organism>
<dbReference type="SUPFAM" id="SSF53187">
    <property type="entry name" value="Zn-dependent exopeptidases"/>
    <property type="match status" value="1"/>
</dbReference>
<reference evidence="17 18" key="1">
    <citation type="submission" date="2024-09" db="EMBL/GenBank/DDBJ databases">
        <authorList>
            <person name="Sun Q."/>
            <person name="Mori K."/>
        </authorList>
    </citation>
    <scope>NUCLEOTIDE SEQUENCE [LARGE SCALE GENOMIC DNA]</scope>
    <source>
        <strain evidence="17 18">KCTC 23315</strain>
    </source>
</reference>
<dbReference type="EC" id="3.5.1.18" evidence="4 15"/>
<evidence type="ECO:0000313" key="17">
    <source>
        <dbReference type="EMBL" id="MFC0049990.1"/>
    </source>
</evidence>
<keyword evidence="7 15" id="KW-0479">Metal-binding</keyword>
<keyword evidence="18" id="KW-1185">Reference proteome</keyword>
<evidence type="ECO:0000313" key="18">
    <source>
        <dbReference type="Proteomes" id="UP001589813"/>
    </source>
</evidence>
<dbReference type="PROSITE" id="PS00759">
    <property type="entry name" value="ARGE_DAPE_CPG2_2"/>
    <property type="match status" value="1"/>
</dbReference>
<dbReference type="PANTHER" id="PTHR43808:SF31">
    <property type="entry name" value="N-ACETYL-L-CITRULLINE DEACETYLASE"/>
    <property type="match status" value="1"/>
</dbReference>
<comment type="similarity">
    <text evidence="2 15">Belongs to the peptidase M20A family. DapE subfamily.</text>
</comment>
<comment type="catalytic activity">
    <reaction evidence="14 15">
        <text>N-succinyl-(2S,6S)-2,6-diaminopimelate + H2O = (2S,6S)-2,6-diaminopimelate + succinate</text>
        <dbReference type="Rhea" id="RHEA:22608"/>
        <dbReference type="ChEBI" id="CHEBI:15377"/>
        <dbReference type="ChEBI" id="CHEBI:30031"/>
        <dbReference type="ChEBI" id="CHEBI:57609"/>
        <dbReference type="ChEBI" id="CHEBI:58087"/>
        <dbReference type="EC" id="3.5.1.18"/>
    </reaction>
</comment>
<evidence type="ECO:0000256" key="2">
    <source>
        <dbReference type="ARBA" id="ARBA00006746"/>
    </source>
</evidence>
<feature type="active site" evidence="15">
    <location>
        <position position="71"/>
    </location>
</feature>
<dbReference type="NCBIfam" id="NF009557">
    <property type="entry name" value="PRK13009.1"/>
    <property type="match status" value="1"/>
</dbReference>
<evidence type="ECO:0000259" key="16">
    <source>
        <dbReference type="Pfam" id="PF07687"/>
    </source>
</evidence>
<dbReference type="Pfam" id="PF07687">
    <property type="entry name" value="M20_dimer"/>
    <property type="match status" value="1"/>
</dbReference>
<dbReference type="RefSeq" id="WP_377246912.1">
    <property type="nucleotide sequence ID" value="NZ_JBHLXP010000005.1"/>
</dbReference>
<dbReference type="CDD" id="cd03891">
    <property type="entry name" value="M20_DapE_proteobac"/>
    <property type="match status" value="1"/>
</dbReference>
<keyword evidence="8 15" id="KW-0378">Hydrolase</keyword>
<evidence type="ECO:0000256" key="4">
    <source>
        <dbReference type="ARBA" id="ARBA00011921"/>
    </source>
</evidence>
<dbReference type="EMBL" id="JBHLXP010000005">
    <property type="protein sequence ID" value="MFC0049990.1"/>
    <property type="molecule type" value="Genomic_DNA"/>
</dbReference>
<dbReference type="Gene3D" id="3.40.630.10">
    <property type="entry name" value="Zn peptidases"/>
    <property type="match status" value="2"/>
</dbReference>
<evidence type="ECO:0000256" key="8">
    <source>
        <dbReference type="ARBA" id="ARBA00022801"/>
    </source>
</evidence>
<dbReference type="NCBIfam" id="TIGR01246">
    <property type="entry name" value="dapE_proteo"/>
    <property type="match status" value="1"/>
</dbReference>
<comment type="pathway">
    <text evidence="1 15">Amino-acid biosynthesis; L-lysine biosynthesis via DAP pathway; LL-2,6-diaminopimelate from (S)-tetrahydrodipicolinate (succinylase route): step 3/3.</text>
</comment>
<feature type="binding site" evidence="15">
    <location>
        <position position="102"/>
    </location>
    <ligand>
        <name>Zn(2+)</name>
        <dbReference type="ChEBI" id="CHEBI:29105"/>
        <label>1</label>
    </ligand>
</feature>
<feature type="active site" description="Proton acceptor" evidence="15">
    <location>
        <position position="136"/>
    </location>
</feature>
<dbReference type="Proteomes" id="UP001589813">
    <property type="component" value="Unassembled WGS sequence"/>
</dbReference>
<dbReference type="InterPro" id="IPR011650">
    <property type="entry name" value="Peptidase_M20_dimer"/>
</dbReference>
<feature type="binding site" evidence="15">
    <location>
        <position position="69"/>
    </location>
    <ligand>
        <name>Zn(2+)</name>
        <dbReference type="ChEBI" id="CHEBI:29105"/>
        <label>1</label>
    </ligand>
</feature>
<sequence length="378" mass="41427">MSEKSAVLHLTEELIRRPSVTPLDEGCQQLMADRLSALGFDIESMFFEDTLNLWARRGQGKPLFCFAGHTDVVPTGPLEQWDSPPFEPEIRDGLLYGRGTADMKGSLAAMIVATERFLAKKPQLTGDIAFLITSDEEGPFINGTKRVIETLEARQEKISWCLVGEPSSTHQVGDVIKNGRRGSLTGYLKVKGVQGHVAYPHLVDNPIHKAAPALAALSTEVWDHGNAFFPATSFQISNIHAGTGATNVVPGELSLTFNFRYSTEVTAEQLQQRVLALLDQHQLNYDIDWVLNGLPFLTDRGPLVEAAAKAVRQVQGFETSLETTGGTSDGRFIAPTGAQVVELGPCNGTIHKINEHVRVADLDLLTDMYEAILWHLLT</sequence>
<dbReference type="InterPro" id="IPR002933">
    <property type="entry name" value="Peptidase_M20"/>
</dbReference>
<proteinExistence type="inferred from homology"/>
<evidence type="ECO:0000256" key="11">
    <source>
        <dbReference type="ARBA" id="ARBA00023154"/>
    </source>
</evidence>
<dbReference type="Pfam" id="PF01546">
    <property type="entry name" value="Peptidase_M20"/>
    <property type="match status" value="1"/>
</dbReference>
<evidence type="ECO:0000256" key="7">
    <source>
        <dbReference type="ARBA" id="ARBA00022723"/>
    </source>
</evidence>
<evidence type="ECO:0000256" key="9">
    <source>
        <dbReference type="ARBA" id="ARBA00022833"/>
    </source>
</evidence>
<evidence type="ECO:0000256" key="15">
    <source>
        <dbReference type="HAMAP-Rule" id="MF_01690"/>
    </source>
</evidence>
<protein>
    <recommendedName>
        <fullName evidence="5 15">Succinyl-diaminopimelate desuccinylase</fullName>
        <shortName evidence="15">SDAP desuccinylase</shortName>
        <ecNumber evidence="4 15">3.5.1.18</ecNumber>
    </recommendedName>
    <alternativeName>
        <fullName evidence="13 15">N-succinyl-LL-2,6-diaminoheptanedioate amidohydrolase</fullName>
    </alternativeName>
</protein>
<keyword evidence="10 15" id="KW-0220">Diaminopimelate biosynthesis</keyword>
<feature type="domain" description="Peptidase M20 dimerisation" evidence="16">
    <location>
        <begin position="178"/>
        <end position="285"/>
    </location>
</feature>
<evidence type="ECO:0000256" key="5">
    <source>
        <dbReference type="ARBA" id="ARBA00022391"/>
    </source>
</evidence>
<evidence type="ECO:0000256" key="14">
    <source>
        <dbReference type="ARBA" id="ARBA00051301"/>
    </source>
</evidence>
<comment type="subunit">
    <text evidence="3 15">Homodimer.</text>
</comment>